<evidence type="ECO:0000256" key="3">
    <source>
        <dbReference type="ARBA" id="ARBA00022695"/>
    </source>
</evidence>
<dbReference type="SUPFAM" id="SSF50630">
    <property type="entry name" value="Acid proteases"/>
    <property type="match status" value="1"/>
</dbReference>
<sequence>MASLPDFPPFNVHEDSNAGPRWKKWLTRFERLLCGLNITADKRKTALLLHYAGPDVDDIYDTLPTSSNEDYKTVVEKLNQYFSPQTNVAFEVFNFRQAKQKPDESLDSYHTRLRHLSQTCEFSDPAKEIKDHIILTCTSNSLRRRALRDNLDLPNLMKTGRAIELSEKQASQVEQQEFSSVNSVRHGNIQQPNTEATGPPRSRFENQRLRNFRGAEQSRARETCGNCGGTYPHIRVCPARGKDCKSCGKIGHFARVCRTKPPSSQHVKNVTHTRPQSPPDSDSEPDYAFTIANLSGTPASPKCHVNIAGHSVSVMIDSGASVNILDDATFNKITRNKGISLEQTNHKIYSYGSLRPLPLKGVIKTNISTDSKHLSAQFHVVHGNSGNLLSYTTACQLNLLKVTINSTTHHIPSTNQYPPEFECLFSGIGKLTGKTVKLHIDPDVSPKQQPHRRIPFHVRSDVEKELKRLEELDIIEKVDGPTPWISPIVVVPKKSGEVRICIDMREANQAVKREKHLMPTIDDLVADLNGAAVFTTLDLSSGYHQLELAEESRHITTFSTHLGLRRYKRLLFGINAASEIFQNTIEELLTGLPGCKNISDDIIVFGKDQATHDANLRQVLERLKSHNLRLNKEKCHFSKSEVMFYGHIFSAEGLRPDHKKVEAIQNATPPRSSSEVKSLLGMAQYLSRYIPGYADITAPLRALTKDDATWKWEEIEQAALDKLKKAFTDNQVMSYFDPHQATEVIVDASPVGLGALLVQNDKVICYASRVLSDVETRYSQTEKEMLAVVWAVEHFHLYLYGAQFTIITDHQPLIGIFRSHKATSARIDRWKLRLMPYNYHLVYKPGKDEKNPADFLSRHPNCSEPQPESVAEEYVNYVIANAVPTAMTLQEIQLETSVDDTMQMVIQAIETNNWSDPSTTEYKKVSDELSVHKGIILRGHRIVMPTSLRRRTIHLAHIGHQGIIKTKRLLRSKVWFPNIDKMVEETIQNCLPCQAATSGNHPPPEPLKMTQLPSAPWKEVAMDFLGPFPTGEYLLVVIDAFSRFPEVEVLTTVSAKAVLPKLDAIFSRQGLPEVLKSDNGPPFNGAEFESYAKHCGFTHRKITPYWPQANGEAERFMRTLQKCIRAAIIEKKNWKQAMNQFLLNYRATPHSTTNISPSESLNNRKIKTMLPEMPSSSKPEQTAMAEYDARKKEQMKSCADNRRGAKESCIKPGDTVLLKQPKENKFSAPYNPQPFVVEKKKGTMVTAKNDSKVVKGDLNQVSQTRLKGS</sequence>
<dbReference type="GO" id="GO:0015074">
    <property type="term" value="P:DNA integration"/>
    <property type="evidence" value="ECO:0007669"/>
    <property type="project" value="InterPro"/>
</dbReference>
<dbReference type="InterPro" id="IPR043128">
    <property type="entry name" value="Rev_trsase/Diguanyl_cyclase"/>
</dbReference>
<dbReference type="Gene3D" id="3.10.10.10">
    <property type="entry name" value="HIV Type 1 Reverse Transcriptase, subunit A, domain 1"/>
    <property type="match status" value="1"/>
</dbReference>
<dbReference type="EMBL" id="CACRXK020000296">
    <property type="protein sequence ID" value="CAB3980508.1"/>
    <property type="molecule type" value="Genomic_DNA"/>
</dbReference>
<feature type="compositionally biased region" description="Polar residues" evidence="8">
    <location>
        <begin position="169"/>
        <end position="196"/>
    </location>
</feature>
<dbReference type="FunFam" id="3.30.420.10:FF:000063">
    <property type="entry name" value="Retrovirus-related Pol polyprotein from transposon 297-like Protein"/>
    <property type="match status" value="1"/>
</dbReference>
<evidence type="ECO:0000256" key="5">
    <source>
        <dbReference type="ARBA" id="ARBA00022759"/>
    </source>
</evidence>
<dbReference type="InterPro" id="IPR012337">
    <property type="entry name" value="RNaseH-like_sf"/>
</dbReference>
<dbReference type="PROSITE" id="PS50878">
    <property type="entry name" value="RT_POL"/>
    <property type="match status" value="1"/>
</dbReference>
<dbReference type="PROSITE" id="PS50994">
    <property type="entry name" value="INTEGRASE"/>
    <property type="match status" value="1"/>
</dbReference>
<dbReference type="GO" id="GO:0006508">
    <property type="term" value="P:proteolysis"/>
    <property type="evidence" value="ECO:0007669"/>
    <property type="project" value="InterPro"/>
</dbReference>
<dbReference type="AlphaFoldDB" id="A0A7D9HH31"/>
<evidence type="ECO:0000313" key="9">
    <source>
        <dbReference type="EMBL" id="CAB3980508.1"/>
    </source>
</evidence>
<dbReference type="OrthoDB" id="5979826at2759"/>
<dbReference type="GO" id="GO:0004519">
    <property type="term" value="F:endonuclease activity"/>
    <property type="evidence" value="ECO:0007669"/>
    <property type="project" value="UniProtKB-KW"/>
</dbReference>
<protein>
    <recommendedName>
        <fullName evidence="1">RNA-directed DNA polymerase</fullName>
        <ecNumber evidence="1">2.7.7.49</ecNumber>
    </recommendedName>
</protein>
<dbReference type="InterPro" id="IPR001969">
    <property type="entry name" value="Aspartic_peptidase_AS"/>
</dbReference>
<keyword evidence="3" id="KW-0548">Nucleotidyltransferase</keyword>
<dbReference type="PROSITE" id="PS00141">
    <property type="entry name" value="ASP_PROTEASE"/>
    <property type="match status" value="1"/>
</dbReference>
<evidence type="ECO:0000256" key="2">
    <source>
        <dbReference type="ARBA" id="ARBA00022679"/>
    </source>
</evidence>
<dbReference type="GO" id="GO:0003676">
    <property type="term" value="F:nucleic acid binding"/>
    <property type="evidence" value="ECO:0007669"/>
    <property type="project" value="InterPro"/>
</dbReference>
<dbReference type="SUPFAM" id="SSF56672">
    <property type="entry name" value="DNA/RNA polymerases"/>
    <property type="match status" value="1"/>
</dbReference>
<dbReference type="InterPro" id="IPR021109">
    <property type="entry name" value="Peptidase_aspartic_dom_sf"/>
</dbReference>
<dbReference type="Gene3D" id="4.10.60.10">
    <property type="entry name" value="Zinc finger, CCHC-type"/>
    <property type="match status" value="1"/>
</dbReference>
<dbReference type="Pfam" id="PF00665">
    <property type="entry name" value="rve"/>
    <property type="match status" value="1"/>
</dbReference>
<gene>
    <name evidence="9" type="ORF">PACLA_8A048859</name>
</gene>
<keyword evidence="5" id="KW-0255">Endonuclease</keyword>
<dbReference type="CDD" id="cd09274">
    <property type="entry name" value="RNase_HI_RT_Ty3"/>
    <property type="match status" value="1"/>
</dbReference>
<keyword evidence="7" id="KW-0695">RNA-directed DNA polymerase</keyword>
<dbReference type="Gene3D" id="1.10.340.70">
    <property type="match status" value="1"/>
</dbReference>
<feature type="region of interest" description="Disordered" evidence="8">
    <location>
        <begin position="1212"/>
        <end position="1233"/>
    </location>
</feature>
<dbReference type="Proteomes" id="UP001152795">
    <property type="component" value="Unassembled WGS sequence"/>
</dbReference>
<dbReference type="FunFam" id="3.10.10.10:FF:000003">
    <property type="entry name" value="Retrovirus-related Pol polyprotein from transposon 297-like Protein"/>
    <property type="match status" value="1"/>
</dbReference>
<dbReference type="Pfam" id="PF17917">
    <property type="entry name" value="RT_RNaseH"/>
    <property type="match status" value="1"/>
</dbReference>
<dbReference type="GO" id="GO:0008270">
    <property type="term" value="F:zinc ion binding"/>
    <property type="evidence" value="ECO:0007669"/>
    <property type="project" value="InterPro"/>
</dbReference>
<name>A0A7D9HH31_PARCT</name>
<dbReference type="SUPFAM" id="SSF53098">
    <property type="entry name" value="Ribonuclease H-like"/>
    <property type="match status" value="1"/>
</dbReference>
<keyword evidence="2" id="KW-0808">Transferase</keyword>
<feature type="region of interest" description="Disordered" evidence="8">
    <location>
        <begin position="262"/>
        <end position="285"/>
    </location>
</feature>
<dbReference type="Pfam" id="PF00078">
    <property type="entry name" value="RVT_1"/>
    <property type="match status" value="1"/>
</dbReference>
<dbReference type="FunFam" id="3.30.70.270:FF:000026">
    <property type="entry name" value="Transposon Ty3-G Gag-Pol polyprotein"/>
    <property type="match status" value="1"/>
</dbReference>
<dbReference type="CDD" id="cd00303">
    <property type="entry name" value="retropepsin_like"/>
    <property type="match status" value="1"/>
</dbReference>
<evidence type="ECO:0000313" key="10">
    <source>
        <dbReference type="Proteomes" id="UP001152795"/>
    </source>
</evidence>
<organism evidence="9 10">
    <name type="scientific">Paramuricea clavata</name>
    <name type="common">Red gorgonian</name>
    <name type="synonym">Violescent sea-whip</name>
    <dbReference type="NCBI Taxonomy" id="317549"/>
    <lineage>
        <taxon>Eukaryota</taxon>
        <taxon>Metazoa</taxon>
        <taxon>Cnidaria</taxon>
        <taxon>Anthozoa</taxon>
        <taxon>Octocorallia</taxon>
        <taxon>Malacalcyonacea</taxon>
        <taxon>Plexauridae</taxon>
        <taxon>Paramuricea</taxon>
    </lineage>
</organism>
<dbReference type="Gene3D" id="3.30.70.270">
    <property type="match status" value="2"/>
</dbReference>
<dbReference type="InterPro" id="IPR043502">
    <property type="entry name" value="DNA/RNA_pol_sf"/>
</dbReference>
<comment type="caution">
    <text evidence="9">The sequence shown here is derived from an EMBL/GenBank/DDBJ whole genome shotgun (WGS) entry which is preliminary data.</text>
</comment>
<dbReference type="InterPro" id="IPR036397">
    <property type="entry name" value="RNaseH_sf"/>
</dbReference>
<dbReference type="EC" id="2.7.7.49" evidence="1"/>
<dbReference type="InterPro" id="IPR041373">
    <property type="entry name" value="RT_RNaseH"/>
</dbReference>
<dbReference type="PANTHER" id="PTHR37984:SF11">
    <property type="entry name" value="INTEGRASE CATALYTIC DOMAIN-CONTAINING PROTEIN"/>
    <property type="match status" value="1"/>
</dbReference>
<dbReference type="InterPro" id="IPR041588">
    <property type="entry name" value="Integrase_H2C2"/>
</dbReference>
<dbReference type="PANTHER" id="PTHR37984">
    <property type="entry name" value="PROTEIN CBG26694"/>
    <property type="match status" value="1"/>
</dbReference>
<feature type="compositionally biased region" description="Polar residues" evidence="8">
    <location>
        <begin position="262"/>
        <end position="275"/>
    </location>
</feature>
<keyword evidence="10" id="KW-1185">Reference proteome</keyword>
<dbReference type="InterPro" id="IPR001878">
    <property type="entry name" value="Znf_CCHC"/>
</dbReference>
<evidence type="ECO:0000256" key="6">
    <source>
        <dbReference type="ARBA" id="ARBA00022801"/>
    </source>
</evidence>
<accession>A0A7D9HH31</accession>
<dbReference type="InterPro" id="IPR000477">
    <property type="entry name" value="RT_dom"/>
</dbReference>
<dbReference type="InterPro" id="IPR001584">
    <property type="entry name" value="Integrase_cat-core"/>
</dbReference>
<dbReference type="GO" id="GO:0003964">
    <property type="term" value="F:RNA-directed DNA polymerase activity"/>
    <property type="evidence" value="ECO:0007669"/>
    <property type="project" value="UniProtKB-KW"/>
</dbReference>
<reference evidence="9" key="1">
    <citation type="submission" date="2020-04" db="EMBL/GenBank/DDBJ databases">
        <authorList>
            <person name="Alioto T."/>
            <person name="Alioto T."/>
            <person name="Gomez Garrido J."/>
        </authorList>
    </citation>
    <scope>NUCLEOTIDE SEQUENCE</scope>
    <source>
        <strain evidence="9">A484AB</strain>
    </source>
</reference>
<dbReference type="InterPro" id="IPR050951">
    <property type="entry name" value="Retrovirus_Pol_polyprotein"/>
</dbReference>
<dbReference type="Gene3D" id="3.30.420.10">
    <property type="entry name" value="Ribonuclease H-like superfamily/Ribonuclease H"/>
    <property type="match status" value="1"/>
</dbReference>
<evidence type="ECO:0000256" key="4">
    <source>
        <dbReference type="ARBA" id="ARBA00022722"/>
    </source>
</evidence>
<dbReference type="GO" id="GO:0004190">
    <property type="term" value="F:aspartic-type endopeptidase activity"/>
    <property type="evidence" value="ECO:0007669"/>
    <property type="project" value="InterPro"/>
</dbReference>
<dbReference type="PROSITE" id="PS50158">
    <property type="entry name" value="ZF_CCHC"/>
    <property type="match status" value="1"/>
</dbReference>
<dbReference type="Gene3D" id="2.40.70.10">
    <property type="entry name" value="Acid Proteases"/>
    <property type="match status" value="1"/>
</dbReference>
<dbReference type="FunFam" id="1.10.340.70:FF:000003">
    <property type="entry name" value="Protein CBG25708"/>
    <property type="match status" value="1"/>
</dbReference>
<evidence type="ECO:0000256" key="8">
    <source>
        <dbReference type="SAM" id="MobiDB-lite"/>
    </source>
</evidence>
<evidence type="ECO:0000256" key="7">
    <source>
        <dbReference type="ARBA" id="ARBA00022918"/>
    </source>
</evidence>
<dbReference type="CDD" id="cd01647">
    <property type="entry name" value="RT_LTR"/>
    <property type="match status" value="1"/>
</dbReference>
<proteinExistence type="predicted"/>
<dbReference type="SMART" id="SM00343">
    <property type="entry name" value="ZnF_C2HC"/>
    <property type="match status" value="2"/>
</dbReference>
<keyword evidence="4" id="KW-0540">Nuclease</keyword>
<keyword evidence="6" id="KW-0378">Hydrolase</keyword>
<feature type="region of interest" description="Disordered" evidence="8">
    <location>
        <begin position="169"/>
        <end position="205"/>
    </location>
</feature>
<evidence type="ECO:0000256" key="1">
    <source>
        <dbReference type="ARBA" id="ARBA00012493"/>
    </source>
</evidence>
<dbReference type="Pfam" id="PF17921">
    <property type="entry name" value="Integrase_H2C2"/>
    <property type="match status" value="1"/>
</dbReference>